<dbReference type="SUPFAM" id="SSF52283">
    <property type="entry name" value="Formate/glycerate dehydrogenase catalytic domain-like"/>
    <property type="match status" value="1"/>
</dbReference>
<reference evidence="9 11" key="3">
    <citation type="submission" date="2023-02" db="EMBL/GenBank/DDBJ databases">
        <title>Comparative genomics and fermentation flavor characterization of five lactic acid bacteria reveal flavor biosynthesis metabolic pathways in fermented muskmelon puree.</title>
        <authorList>
            <person name="Yuan L."/>
            <person name="Li M."/>
            <person name="Xu X."/>
            <person name="Lao F."/>
            <person name="Wu J."/>
        </authorList>
    </citation>
    <scope>NUCLEOTIDE SEQUENCE [LARGE SCALE GENOMIC DNA]</scope>
    <source>
        <strain evidence="9 11">Ca-4</strain>
    </source>
</reference>
<evidence type="ECO:0000313" key="10">
    <source>
        <dbReference type="Proteomes" id="UP000196118"/>
    </source>
</evidence>
<evidence type="ECO:0000256" key="1">
    <source>
        <dbReference type="ARBA" id="ARBA00005854"/>
    </source>
</evidence>
<keyword evidence="3" id="KW-0520">NAD</keyword>
<feature type="domain" description="D-isomer specific 2-hydroxyacid dehydrogenase NAD-binding" evidence="6">
    <location>
        <begin position="102"/>
        <end position="276"/>
    </location>
</feature>
<dbReference type="EC" id="1.1.1.272" evidence="7"/>
<evidence type="ECO:0000313" key="11">
    <source>
        <dbReference type="Proteomes" id="UP001214131"/>
    </source>
</evidence>
<organism evidence="7 10">
    <name type="scientific">Pediococcus pentosaceus</name>
    <dbReference type="NCBI Taxonomy" id="1255"/>
    <lineage>
        <taxon>Bacteria</taxon>
        <taxon>Bacillati</taxon>
        <taxon>Bacillota</taxon>
        <taxon>Bacilli</taxon>
        <taxon>Lactobacillales</taxon>
        <taxon>Lactobacillaceae</taxon>
        <taxon>Pediococcus</taxon>
    </lineage>
</organism>
<dbReference type="Proteomes" id="UP001194632">
    <property type="component" value="Unassembled WGS sequence"/>
</dbReference>
<dbReference type="Pfam" id="PF00389">
    <property type="entry name" value="2-Hacid_dh"/>
    <property type="match status" value="1"/>
</dbReference>
<evidence type="ECO:0000313" key="7">
    <source>
        <dbReference type="EMBL" id="ARW19277.1"/>
    </source>
</evidence>
<dbReference type="RefSeq" id="WP_002833373.1">
    <property type="nucleotide sequence ID" value="NZ_CABMIS010000008.1"/>
</dbReference>
<keyword evidence="2 4" id="KW-0560">Oxidoreductase</keyword>
<dbReference type="EMBL" id="JADOFP010000003">
    <property type="protein sequence ID" value="MBF7114774.1"/>
    <property type="molecule type" value="Genomic_DNA"/>
</dbReference>
<dbReference type="Pfam" id="PF02826">
    <property type="entry name" value="2-Hacid_dh_C"/>
    <property type="match status" value="1"/>
</dbReference>
<dbReference type="SUPFAM" id="SSF51735">
    <property type="entry name" value="NAD(P)-binding Rossmann-fold domains"/>
    <property type="match status" value="1"/>
</dbReference>
<dbReference type="Proteomes" id="UP001214131">
    <property type="component" value="Chromosome"/>
</dbReference>
<dbReference type="InterPro" id="IPR006140">
    <property type="entry name" value="D-isomer_DH_NAD-bd"/>
</dbReference>
<accession>A0A1Y0VXM6</accession>
<dbReference type="InterPro" id="IPR006139">
    <property type="entry name" value="D-isomer_2_OHA_DH_cat_dom"/>
</dbReference>
<evidence type="ECO:0000256" key="2">
    <source>
        <dbReference type="ARBA" id="ARBA00023002"/>
    </source>
</evidence>
<dbReference type="GO" id="GO:0051287">
    <property type="term" value="F:NAD binding"/>
    <property type="evidence" value="ECO:0007669"/>
    <property type="project" value="InterPro"/>
</dbReference>
<dbReference type="InterPro" id="IPR036291">
    <property type="entry name" value="NAD(P)-bd_dom_sf"/>
</dbReference>
<protein>
    <submittedName>
        <fullName evidence="7">D-2-hydroxyacid dehydrogenase (NADP(+))</fullName>
        <ecNumber evidence="7">1.1.1.272</ecNumber>
    </submittedName>
    <submittedName>
        <fullName evidence="8">Phosphoglycerate dehydrogenase</fullName>
    </submittedName>
</protein>
<reference evidence="8" key="2">
    <citation type="submission" date="2020-11" db="EMBL/GenBank/DDBJ databases">
        <title>Antibiotic susceptibility profiles of Pediococcus pentosaceus from various origins and their implications for the safety assessment of strains with food-technology applications.</title>
        <authorList>
            <person name="Shani N."/>
            <person name="Oberhaensli S."/>
            <person name="Arias E."/>
        </authorList>
    </citation>
    <scope>NUCLEOTIDE SEQUENCE</scope>
    <source>
        <strain evidence="8">FAM 24207</strain>
    </source>
</reference>
<evidence type="ECO:0000256" key="3">
    <source>
        <dbReference type="ARBA" id="ARBA00023027"/>
    </source>
</evidence>
<dbReference type="PANTHER" id="PTHR43333:SF1">
    <property type="entry name" value="D-ISOMER SPECIFIC 2-HYDROXYACID DEHYDROGENASE NAD-BINDING DOMAIN-CONTAINING PROTEIN"/>
    <property type="match status" value="1"/>
</dbReference>
<name>A0A1Y0VXM6_PEDPE</name>
<reference evidence="7 10" key="1">
    <citation type="submission" date="2017-05" db="EMBL/GenBank/DDBJ databases">
        <title>Genome sequence of Pediococcus pentosaceus strain SRCM100892.</title>
        <authorList>
            <person name="Cho S.H."/>
        </authorList>
    </citation>
    <scope>NUCLEOTIDE SEQUENCE [LARGE SCALE GENOMIC DNA]</scope>
    <source>
        <strain evidence="7 10">SRCM100892</strain>
    </source>
</reference>
<sequence>MKIYISDQIPKQIRTNLPKDNVTYLNSSSITKADLKEIQVAWGYDHHVQSLLDTPHHQLKWIQSFSAGIDYFPKQQLTDQKITLTNTSGVHSEAIANTVLLYALYFMRDMNLALNMRRQKQWDGSRHYEELTLLSNKKWLIFGTGHIGQEIAREAKALGGYTTGVNHSGHAATNFDDTVADNAYSNIIQDADIIVNILPLTPETTHMFDHQFFNQLEHLYLFINVGRGPSVDTSALMQALDDGRVKHAALDVFEEEPLASDSPLWDYPQVLITPHNSAVSSEMLPGVQDVFVHNLQTFLKDGHPDTNIVDLTRGY</sequence>
<gene>
    <name evidence="8" type="ORF">ITQ90_04590</name>
    <name evidence="9" type="ORF">PWB86_07170</name>
    <name evidence="7" type="ORF">S100892_00688</name>
</gene>
<evidence type="ECO:0000259" key="5">
    <source>
        <dbReference type="Pfam" id="PF00389"/>
    </source>
</evidence>
<dbReference type="CDD" id="cd12155">
    <property type="entry name" value="PGDH_1"/>
    <property type="match status" value="1"/>
</dbReference>
<dbReference type="Gene3D" id="3.40.50.720">
    <property type="entry name" value="NAD(P)-binding Rossmann-like Domain"/>
    <property type="match status" value="2"/>
</dbReference>
<feature type="domain" description="D-isomer specific 2-hydroxyacid dehydrogenase catalytic" evidence="5">
    <location>
        <begin position="32"/>
        <end position="306"/>
    </location>
</feature>
<evidence type="ECO:0000259" key="6">
    <source>
        <dbReference type="Pfam" id="PF02826"/>
    </source>
</evidence>
<dbReference type="EMBL" id="CP118739">
    <property type="protein sequence ID" value="WEA56967.1"/>
    <property type="molecule type" value="Genomic_DNA"/>
</dbReference>
<evidence type="ECO:0000313" key="8">
    <source>
        <dbReference type="EMBL" id="MBF7114774.1"/>
    </source>
</evidence>
<dbReference type="GO" id="GO:0050578">
    <property type="term" value="F:(2R)-2-hydroxyacid dehydrogenase (NADP+) activity"/>
    <property type="evidence" value="ECO:0007669"/>
    <property type="project" value="UniProtKB-EC"/>
</dbReference>
<proteinExistence type="inferred from homology"/>
<dbReference type="PANTHER" id="PTHR43333">
    <property type="entry name" value="2-HACID_DH_C DOMAIN-CONTAINING PROTEIN"/>
    <property type="match status" value="1"/>
</dbReference>
<evidence type="ECO:0000313" key="9">
    <source>
        <dbReference type="EMBL" id="WEA56967.1"/>
    </source>
</evidence>
<comment type="similarity">
    <text evidence="1 4">Belongs to the D-isomer specific 2-hydroxyacid dehydrogenase family.</text>
</comment>
<dbReference type="AlphaFoldDB" id="A0A1Y0VXM6"/>
<evidence type="ECO:0000256" key="4">
    <source>
        <dbReference type="RuleBase" id="RU003719"/>
    </source>
</evidence>
<dbReference type="Proteomes" id="UP000196118">
    <property type="component" value="Chromosome"/>
</dbReference>
<dbReference type="EMBL" id="CP021474">
    <property type="protein sequence ID" value="ARW19277.1"/>
    <property type="molecule type" value="Genomic_DNA"/>
</dbReference>